<name>A0A7W8D2L2_9GAMM</name>
<dbReference type="RefSeq" id="WP_183959172.1">
    <property type="nucleotide sequence ID" value="NZ_JACHHP010000001.1"/>
</dbReference>
<accession>A0A7W8D2L2</accession>
<proteinExistence type="predicted"/>
<comment type="caution">
    <text evidence="1">The sequence shown here is derived from an EMBL/GenBank/DDBJ whole genome shotgun (WGS) entry which is preliminary data.</text>
</comment>
<keyword evidence="2" id="KW-1185">Reference proteome</keyword>
<dbReference type="EMBL" id="JACHHP010000001">
    <property type="protein sequence ID" value="MBB5206830.1"/>
    <property type="molecule type" value="Genomic_DNA"/>
</dbReference>
<gene>
    <name evidence="1" type="ORF">HNQ52_000346</name>
</gene>
<sequence length="135" mass="15203">MQNFEQVRAHATSHYAVRTNDPYLIGIELSLDNGTRRQGLFLAEMEGEDGRNYLRVSTSIAPITGIDTKRALYFNWEQRCGYLAVSELDGIPYLHLCENRPYNALTAAEIDRIVIEIGGLGDRMERTFSAGGDLF</sequence>
<evidence type="ECO:0000313" key="2">
    <source>
        <dbReference type="Proteomes" id="UP000521199"/>
    </source>
</evidence>
<dbReference type="Proteomes" id="UP000521199">
    <property type="component" value="Unassembled WGS sequence"/>
</dbReference>
<reference evidence="1 2" key="1">
    <citation type="submission" date="2020-08" db="EMBL/GenBank/DDBJ databases">
        <title>Genomic Encyclopedia of Type Strains, Phase IV (KMG-IV): sequencing the most valuable type-strain genomes for metagenomic binning, comparative biology and taxonomic classification.</title>
        <authorList>
            <person name="Goeker M."/>
        </authorList>
    </citation>
    <scope>NUCLEOTIDE SEQUENCE [LARGE SCALE GENOMIC DNA]</scope>
    <source>
        <strain evidence="1 2">DSM 24163</strain>
    </source>
</reference>
<evidence type="ECO:0008006" key="3">
    <source>
        <dbReference type="Google" id="ProtNLM"/>
    </source>
</evidence>
<protein>
    <recommendedName>
        <fullName evidence="3">YbjN domain-containing protein</fullName>
    </recommendedName>
</protein>
<evidence type="ECO:0000313" key="1">
    <source>
        <dbReference type="EMBL" id="MBB5206830.1"/>
    </source>
</evidence>
<organism evidence="1 2">
    <name type="scientific">Chiayiivirga flava</name>
    <dbReference type="NCBI Taxonomy" id="659595"/>
    <lineage>
        <taxon>Bacteria</taxon>
        <taxon>Pseudomonadati</taxon>
        <taxon>Pseudomonadota</taxon>
        <taxon>Gammaproteobacteria</taxon>
        <taxon>Lysobacterales</taxon>
        <taxon>Lysobacteraceae</taxon>
        <taxon>Chiayiivirga</taxon>
    </lineage>
</organism>
<dbReference type="AlphaFoldDB" id="A0A7W8D2L2"/>